<name>A0A7K0DGV1_9NOCA</name>
<reference evidence="1 2" key="1">
    <citation type="submission" date="2019-10" db="EMBL/GenBank/DDBJ databases">
        <title>Nocardia macrotermitis sp. nov. and Nocardia aurantia sp. nov., isolated from the gut of fungus growing-termite Macrotermes natalensis.</title>
        <authorList>
            <person name="Benndorf R."/>
            <person name="Schwitalla J."/>
            <person name="Martin K."/>
            <person name="De Beer W."/>
            <person name="Kaster A.-K."/>
            <person name="Vollmers J."/>
            <person name="Poulsen M."/>
            <person name="Beemelmanns C."/>
        </authorList>
    </citation>
    <scope>NUCLEOTIDE SEQUENCE [LARGE SCALE GENOMIC DNA]</scope>
    <source>
        <strain evidence="1 2">RB56</strain>
    </source>
</reference>
<keyword evidence="2" id="KW-1185">Reference proteome</keyword>
<evidence type="ECO:0000313" key="1">
    <source>
        <dbReference type="EMBL" id="MQY25040.1"/>
    </source>
</evidence>
<dbReference type="EMBL" id="WEGI01000001">
    <property type="protein sequence ID" value="MQY25040.1"/>
    <property type="molecule type" value="Genomic_DNA"/>
</dbReference>
<dbReference type="Proteomes" id="UP000431401">
    <property type="component" value="Unassembled WGS sequence"/>
</dbReference>
<comment type="caution">
    <text evidence="1">The sequence shown here is derived from an EMBL/GenBank/DDBJ whole genome shotgun (WGS) entry which is preliminary data.</text>
</comment>
<accession>A0A7K0DGV1</accession>
<dbReference type="RefSeq" id="WP_319942464.1">
    <property type="nucleotide sequence ID" value="NZ_WEGI01000001.1"/>
</dbReference>
<protein>
    <submittedName>
        <fullName evidence="1">Uncharacterized protein</fullName>
    </submittedName>
</protein>
<organism evidence="1 2">
    <name type="scientific">Nocardia aurantia</name>
    <dbReference type="NCBI Taxonomy" id="2585199"/>
    <lineage>
        <taxon>Bacteria</taxon>
        <taxon>Bacillati</taxon>
        <taxon>Actinomycetota</taxon>
        <taxon>Actinomycetes</taxon>
        <taxon>Mycobacteriales</taxon>
        <taxon>Nocardiaceae</taxon>
        <taxon>Nocardia</taxon>
    </lineage>
</organism>
<evidence type="ECO:0000313" key="2">
    <source>
        <dbReference type="Proteomes" id="UP000431401"/>
    </source>
</evidence>
<dbReference type="AlphaFoldDB" id="A0A7K0DGV1"/>
<sequence length="196" mass="21070">MSEKIRIDPAILTNAADGINGIIGELSGLGTKETGASGRGFSLISLTGLQAGRTSVHQAFSAFTDRWSWGVRTMVQSANALARSLGLAAGRYHEEEQTASNMFKEMYTDIAGNPHLSHQDADARTWSQTLADNSYNDVRHPDYSASSFSHAFDHMVRNGKIIAAVAPDAIANAGSMTPQRWDTGDAARAAQIMNEK</sequence>
<proteinExistence type="predicted"/>
<gene>
    <name evidence="1" type="ORF">NRB56_05940</name>
</gene>